<protein>
    <submittedName>
        <fullName evidence="6">Beta-phosphoglucomutase</fullName>
    </submittedName>
</protein>
<dbReference type="PANTHER" id="PTHR43481">
    <property type="entry name" value="FRUCTOSE-1-PHOSPHATE PHOSPHATASE"/>
    <property type="match status" value="1"/>
</dbReference>
<dbReference type="InterPro" id="IPR051806">
    <property type="entry name" value="HAD-like_SPP"/>
</dbReference>
<evidence type="ECO:0000313" key="7">
    <source>
        <dbReference type="Proteomes" id="UP000249873"/>
    </source>
</evidence>
<feature type="binding site" evidence="4">
    <location>
        <position position="169"/>
    </location>
    <ligand>
        <name>Mg(2+)</name>
        <dbReference type="ChEBI" id="CHEBI:18420"/>
    </ligand>
</feature>
<feature type="site" description="Important for catalytic activity and assists the phosphoryl transfer reaction to Asp8 by balancing charge and orienting the reacting groups" evidence="5">
    <location>
        <position position="144"/>
    </location>
</feature>
<keyword evidence="4" id="KW-0479">Metal-binding</keyword>
<accession>A0A2Z4G7M3</accession>
<dbReference type="SFLD" id="SFLDG01135">
    <property type="entry name" value="C1.5.6:_HAD__Beta-PGM__Phospha"/>
    <property type="match status" value="1"/>
</dbReference>
<dbReference type="GO" id="GO:0008801">
    <property type="term" value="F:beta-phosphoglucomutase activity"/>
    <property type="evidence" value="ECO:0007669"/>
    <property type="project" value="InterPro"/>
</dbReference>
<feature type="active site" description="Nucleophile" evidence="2">
    <location>
        <position position="8"/>
    </location>
</feature>
<dbReference type="NCBIfam" id="TIGR02009">
    <property type="entry name" value="PGMB-YQAB-SF"/>
    <property type="match status" value="1"/>
</dbReference>
<evidence type="ECO:0000313" key="6">
    <source>
        <dbReference type="EMBL" id="AWV97186.1"/>
    </source>
</evidence>
<dbReference type="EMBL" id="CP029480">
    <property type="protein sequence ID" value="AWV97186.1"/>
    <property type="molecule type" value="Genomic_DNA"/>
</dbReference>
<evidence type="ECO:0000256" key="5">
    <source>
        <dbReference type="PIRSR" id="PIRSR610972-4"/>
    </source>
</evidence>
<reference evidence="6 7" key="1">
    <citation type="submission" date="2018-05" db="EMBL/GenBank/DDBJ databases">
        <title>Complete genome sequence of Arcticibacterium luteifluviistationis SM1504T, a cytophagaceae bacterium isolated from Arctic surface seawater.</title>
        <authorList>
            <person name="Li Y."/>
            <person name="Qin Q.-L."/>
        </authorList>
    </citation>
    <scope>NUCLEOTIDE SEQUENCE [LARGE SCALE GENOMIC DNA]</scope>
    <source>
        <strain evidence="6 7">SM1504</strain>
    </source>
</reference>
<feature type="binding site" evidence="4">
    <location>
        <position position="168"/>
    </location>
    <ligand>
        <name>Mg(2+)</name>
        <dbReference type="ChEBI" id="CHEBI:18420"/>
    </ligand>
</feature>
<dbReference type="Proteomes" id="UP000249873">
    <property type="component" value="Chromosome"/>
</dbReference>
<dbReference type="InterPro" id="IPR023198">
    <property type="entry name" value="PGP-like_dom2"/>
</dbReference>
<dbReference type="Pfam" id="PF13419">
    <property type="entry name" value="HAD_2"/>
    <property type="match status" value="1"/>
</dbReference>
<dbReference type="Gene3D" id="1.10.150.240">
    <property type="entry name" value="Putative phosphatase, domain 2"/>
    <property type="match status" value="1"/>
</dbReference>
<dbReference type="GO" id="GO:0005975">
    <property type="term" value="P:carbohydrate metabolic process"/>
    <property type="evidence" value="ECO:0007669"/>
    <property type="project" value="InterPro"/>
</dbReference>
<dbReference type="SFLD" id="SFLDG01129">
    <property type="entry name" value="C1.5:_HAD__Beta-PGM__Phosphata"/>
    <property type="match status" value="1"/>
</dbReference>
<dbReference type="GO" id="GO:0050308">
    <property type="term" value="F:sugar-phosphatase activity"/>
    <property type="evidence" value="ECO:0007669"/>
    <property type="project" value="TreeGrafter"/>
</dbReference>
<organism evidence="6 7">
    <name type="scientific">Arcticibacterium luteifluviistationis</name>
    <dbReference type="NCBI Taxonomy" id="1784714"/>
    <lineage>
        <taxon>Bacteria</taxon>
        <taxon>Pseudomonadati</taxon>
        <taxon>Bacteroidota</taxon>
        <taxon>Cytophagia</taxon>
        <taxon>Cytophagales</taxon>
        <taxon>Leadbetterellaceae</taxon>
        <taxon>Arcticibacterium</taxon>
    </lineage>
</organism>
<evidence type="ECO:0000256" key="2">
    <source>
        <dbReference type="PIRSR" id="PIRSR610972-1"/>
    </source>
</evidence>
<name>A0A2Z4G7M3_9BACT</name>
<dbReference type="SUPFAM" id="SSF56784">
    <property type="entry name" value="HAD-like"/>
    <property type="match status" value="1"/>
</dbReference>
<dbReference type="InterPro" id="IPR023214">
    <property type="entry name" value="HAD_sf"/>
</dbReference>
<comment type="similarity">
    <text evidence="1">Belongs to the HAD-like hydrolase superfamily. CbbY/CbbZ/Gph/YieH family.</text>
</comment>
<dbReference type="Gene3D" id="3.40.50.1000">
    <property type="entry name" value="HAD superfamily/HAD-like"/>
    <property type="match status" value="1"/>
</dbReference>
<feature type="binding site" evidence="3">
    <location>
        <position position="144"/>
    </location>
    <ligand>
        <name>substrate</name>
    </ligand>
</feature>
<keyword evidence="7" id="KW-1185">Reference proteome</keyword>
<dbReference type="CDD" id="cd02598">
    <property type="entry name" value="HAD_BPGM"/>
    <property type="match status" value="1"/>
</dbReference>
<evidence type="ECO:0000256" key="3">
    <source>
        <dbReference type="PIRSR" id="PIRSR610972-2"/>
    </source>
</evidence>
<dbReference type="AlphaFoldDB" id="A0A2Z4G7M3"/>
<dbReference type="InterPro" id="IPR041492">
    <property type="entry name" value="HAD_2"/>
</dbReference>
<dbReference type="SFLD" id="SFLDF00046">
    <property type="entry name" value="beta-phosphoglucomutase"/>
    <property type="match status" value="1"/>
</dbReference>
<dbReference type="InterPro" id="IPR036412">
    <property type="entry name" value="HAD-like_sf"/>
</dbReference>
<dbReference type="KEGG" id="als:DJ013_02950"/>
<feature type="binding site" evidence="3">
    <location>
        <begin position="43"/>
        <end position="48"/>
    </location>
    <ligand>
        <name>substrate</name>
    </ligand>
</feature>
<keyword evidence="4" id="KW-0460">Magnesium</keyword>
<evidence type="ECO:0000256" key="1">
    <source>
        <dbReference type="ARBA" id="ARBA00006171"/>
    </source>
</evidence>
<evidence type="ECO:0000256" key="4">
    <source>
        <dbReference type="PIRSR" id="PIRSR610972-3"/>
    </source>
</evidence>
<dbReference type="RefSeq" id="WP_111370288.1">
    <property type="nucleotide sequence ID" value="NZ_CP029480.1"/>
</dbReference>
<dbReference type="PRINTS" id="PR00413">
    <property type="entry name" value="HADHALOGNASE"/>
</dbReference>
<dbReference type="OrthoDB" id="9797743at2"/>
<feature type="binding site" evidence="3">
    <location>
        <begin position="113"/>
        <end position="117"/>
    </location>
    <ligand>
        <name>substrate</name>
    </ligand>
</feature>
<dbReference type="InterPro" id="IPR010972">
    <property type="entry name" value="Beta-PGM"/>
</dbReference>
<feature type="binding site" evidence="4">
    <location>
        <position position="10"/>
    </location>
    <ligand>
        <name>Mg(2+)</name>
        <dbReference type="ChEBI" id="CHEBI:18420"/>
    </ligand>
</feature>
<feature type="binding site" evidence="3">
    <location>
        <position position="51"/>
    </location>
    <ligand>
        <name>substrate</name>
    </ligand>
</feature>
<feature type="binding site" evidence="3">
    <location>
        <begin position="8"/>
        <end position="10"/>
    </location>
    <ligand>
        <name>substrate</name>
    </ligand>
</feature>
<proteinExistence type="inferred from homology"/>
<dbReference type="GO" id="GO:0000287">
    <property type="term" value="F:magnesium ion binding"/>
    <property type="evidence" value="ECO:0007669"/>
    <property type="project" value="InterPro"/>
</dbReference>
<dbReference type="NCBIfam" id="TIGR01509">
    <property type="entry name" value="HAD-SF-IA-v3"/>
    <property type="match status" value="1"/>
</dbReference>
<gene>
    <name evidence="6" type="primary">pgmB</name>
    <name evidence="6" type="ORF">DJ013_02950</name>
</gene>
<dbReference type="SFLD" id="SFLDS00003">
    <property type="entry name" value="Haloacid_Dehalogenase"/>
    <property type="match status" value="1"/>
</dbReference>
<dbReference type="InterPro" id="IPR006439">
    <property type="entry name" value="HAD-SF_hydro_IA"/>
</dbReference>
<dbReference type="PANTHER" id="PTHR43481:SF4">
    <property type="entry name" value="GLYCEROL-1-PHOSPHATE PHOSPHOHYDROLASE 1-RELATED"/>
    <property type="match status" value="1"/>
</dbReference>
<feature type="binding site" evidence="3">
    <location>
        <position position="75"/>
    </location>
    <ligand>
        <name>substrate</name>
    </ligand>
</feature>
<feature type="active site" description="Proton donor/acceptor" evidence="2">
    <location>
        <position position="10"/>
    </location>
</feature>
<dbReference type="NCBIfam" id="TIGR01990">
    <property type="entry name" value="bPGM"/>
    <property type="match status" value="1"/>
</dbReference>
<dbReference type="InterPro" id="IPR010976">
    <property type="entry name" value="B-phosphoglucomutase_hydrolase"/>
</dbReference>
<feature type="site" description="Important for catalytic activity and assists the phosphoryl transfer reaction to Asp8 by balancing charge and orienting the reacting groups" evidence="5">
    <location>
        <position position="113"/>
    </location>
</feature>
<feature type="binding site" evidence="4">
    <location>
        <position position="8"/>
    </location>
    <ligand>
        <name>Mg(2+)</name>
        <dbReference type="ChEBI" id="CHEBI:18420"/>
    </ligand>
</feature>
<comment type="cofactor">
    <cofactor evidence="4">
        <name>Mg(2+)</name>
        <dbReference type="ChEBI" id="CHEBI:18420"/>
    </cofactor>
    <text evidence="4">Binds 2 magnesium ions per subunit.</text>
</comment>
<feature type="binding site" evidence="3">
    <location>
        <position position="24"/>
    </location>
    <ligand>
        <name>substrate</name>
    </ligand>
</feature>
<sequence>MIKGILFDLDGVIVDTAVYHYSAWRRMANELGFDIDEEFNETLKGISRMDSIDRILEKGGVTLSKEEILKLATKKNEWYLEMVEKMTTDEILPGIETVIGQIKDLGLKMSLGSASKNSPAILNKIGLMDKFDAIVDGNSVTKSKPDPEVFIKGAEALGLKNEECLVIEDAFAGIEAAHAAGMKAIGIGSKENLPNADMNLSSFEGESLNDILKALA</sequence>